<feature type="compositionally biased region" description="Acidic residues" evidence="1">
    <location>
        <begin position="341"/>
        <end position="353"/>
    </location>
</feature>
<gene>
    <name evidence="2" type="ORF">Acr_27g0001970</name>
</gene>
<protein>
    <submittedName>
        <fullName evidence="2">Uncharacterized protein</fullName>
    </submittedName>
</protein>
<comment type="caution">
    <text evidence="2">The sequence shown here is derived from an EMBL/GenBank/DDBJ whole genome shotgun (WGS) entry which is preliminary data.</text>
</comment>
<dbReference type="AlphaFoldDB" id="A0A7J0H602"/>
<feature type="compositionally biased region" description="Basic and acidic residues" evidence="1">
    <location>
        <begin position="28"/>
        <end position="43"/>
    </location>
</feature>
<reference evidence="2 3" key="1">
    <citation type="submission" date="2019-07" db="EMBL/GenBank/DDBJ databases">
        <title>De Novo Assembly of kiwifruit Actinidia rufa.</title>
        <authorList>
            <person name="Sugita-Konishi S."/>
            <person name="Sato K."/>
            <person name="Mori E."/>
            <person name="Abe Y."/>
            <person name="Kisaki G."/>
            <person name="Hamano K."/>
            <person name="Suezawa K."/>
            <person name="Otani M."/>
            <person name="Fukuda T."/>
            <person name="Manabe T."/>
            <person name="Gomi K."/>
            <person name="Tabuchi M."/>
            <person name="Akimitsu K."/>
            <person name="Kataoka I."/>
        </authorList>
    </citation>
    <scope>NUCLEOTIDE SEQUENCE [LARGE SCALE GENOMIC DNA]</scope>
    <source>
        <strain evidence="3">cv. Fuchu</strain>
    </source>
</reference>
<dbReference type="Proteomes" id="UP000585474">
    <property type="component" value="Unassembled WGS sequence"/>
</dbReference>
<name>A0A7J0H602_9ERIC</name>
<evidence type="ECO:0000313" key="3">
    <source>
        <dbReference type="Proteomes" id="UP000585474"/>
    </source>
</evidence>
<feature type="compositionally biased region" description="Basic and acidic residues" evidence="1">
    <location>
        <begin position="354"/>
        <end position="366"/>
    </location>
</feature>
<sequence length="373" mass="41288">MSSRFDMVDLENSLPSWISDHLGEKSYMDDEVTRLPSSPKEDPSSLEGSPSVALPPIETRPKRIVFGEYPSNVKGWKKNFFVSGDNWEFPKGFAREAGAPRVPRLWGTPSKHCNKVSKLFGDDQKRINLKKLGPNLEVFKSKGLEVRSTPVKGVPTNAASPRAIPVPKSRDGFSANPVTALGPRASFLGRPSVAKKILSGVVPPVDKEKVEKLTLDQTIIRFYHAIGQQAVVFGSSLAIWSREAGDKVTLQHGRVASLEGAIADKLTKSEILVAELRKSAVSSKKLAVEAFKFFDEFLDAVEAAATKYFGEGFDFCKRQLRHHHPDLAIDLEGMDLNHDLLDEEEWEGEQGDVEAEKKDEKKKEDEATSTFSP</sequence>
<feature type="region of interest" description="Disordered" evidence="1">
    <location>
        <begin position="150"/>
        <end position="169"/>
    </location>
</feature>
<evidence type="ECO:0000256" key="1">
    <source>
        <dbReference type="SAM" id="MobiDB-lite"/>
    </source>
</evidence>
<feature type="region of interest" description="Disordered" evidence="1">
    <location>
        <begin position="28"/>
        <end position="55"/>
    </location>
</feature>
<accession>A0A7J0H602</accession>
<keyword evidence="3" id="KW-1185">Reference proteome</keyword>
<proteinExistence type="predicted"/>
<organism evidence="2 3">
    <name type="scientific">Actinidia rufa</name>
    <dbReference type="NCBI Taxonomy" id="165716"/>
    <lineage>
        <taxon>Eukaryota</taxon>
        <taxon>Viridiplantae</taxon>
        <taxon>Streptophyta</taxon>
        <taxon>Embryophyta</taxon>
        <taxon>Tracheophyta</taxon>
        <taxon>Spermatophyta</taxon>
        <taxon>Magnoliopsida</taxon>
        <taxon>eudicotyledons</taxon>
        <taxon>Gunneridae</taxon>
        <taxon>Pentapetalae</taxon>
        <taxon>asterids</taxon>
        <taxon>Ericales</taxon>
        <taxon>Actinidiaceae</taxon>
        <taxon>Actinidia</taxon>
    </lineage>
</organism>
<evidence type="ECO:0000313" key="2">
    <source>
        <dbReference type="EMBL" id="GFZ18458.1"/>
    </source>
</evidence>
<feature type="region of interest" description="Disordered" evidence="1">
    <location>
        <begin position="341"/>
        <end position="373"/>
    </location>
</feature>
<dbReference type="EMBL" id="BJWL01000027">
    <property type="protein sequence ID" value="GFZ18458.1"/>
    <property type="molecule type" value="Genomic_DNA"/>
</dbReference>